<keyword evidence="3" id="KW-0694">RNA-binding</keyword>
<dbReference type="PANTHER" id="PTHR47313">
    <property type="entry name" value="RIBOSOMAL RNA LARGE SUBUNIT METHYLTRANSFERASE K/L"/>
    <property type="match status" value="1"/>
</dbReference>
<evidence type="ECO:0000256" key="2">
    <source>
        <dbReference type="ARBA" id="ARBA00022679"/>
    </source>
</evidence>
<sequence length="378" mass="42525">MGNSITLIATAAMGLEAIVAKEVRQLGYEDVTVENGKVIFQADHQAIACCNLWLRTADRVKLLIGEFEATTYDELFEQTKALPWEQYIPENGKFPVNGKSHKSKLYSVPDCQAIVKKAIVERLKQKHGIANWLEETGAEYKIEAALLKDKVTITLDTSGVGLHKRGYRTGQGDAPLKETLAAALVQLTNWRGDQPFYDLFCGSGTIPIEAALIGQNIAPGFNRSFAAEEWDFISSDIWDKALEEAEDLANYDQPLYIYGSDLDPKMIDIAKENAMEAGLADLVQWKQMQATDFHSTHEGGYIVSNPPYGERLGDKEAVEEMYRKLGSVLRNYPSWNVYILTANEKFEALYGKGASKKRKLFNAFIRTDYYQYFGKKQR</sequence>
<dbReference type="InterPro" id="IPR004114">
    <property type="entry name" value="THUMP_dom"/>
</dbReference>
<dbReference type="EMBL" id="CP095072">
    <property type="protein sequence ID" value="UOQ47615.1"/>
    <property type="molecule type" value="Genomic_DNA"/>
</dbReference>
<dbReference type="GO" id="GO:0032259">
    <property type="term" value="P:methylation"/>
    <property type="evidence" value="ECO:0007669"/>
    <property type="project" value="UniProtKB-KW"/>
</dbReference>
<dbReference type="Pfam" id="PF02926">
    <property type="entry name" value="THUMP"/>
    <property type="match status" value="1"/>
</dbReference>
<dbReference type="Pfam" id="PF22020">
    <property type="entry name" value="RlmL_1st"/>
    <property type="match status" value="1"/>
</dbReference>
<evidence type="ECO:0000313" key="5">
    <source>
        <dbReference type="EMBL" id="UOQ47615.1"/>
    </source>
</evidence>
<keyword evidence="1 5" id="KW-0489">Methyltransferase</keyword>
<dbReference type="PANTHER" id="PTHR47313:SF1">
    <property type="entry name" value="RIBOSOMAL RNA LARGE SUBUNIT METHYLTRANSFERASE K_L"/>
    <property type="match status" value="1"/>
</dbReference>
<dbReference type="Gene3D" id="3.40.50.150">
    <property type="entry name" value="Vaccinia Virus protein VP39"/>
    <property type="match status" value="1"/>
</dbReference>
<evidence type="ECO:0000256" key="3">
    <source>
        <dbReference type="PROSITE-ProRule" id="PRU00529"/>
    </source>
</evidence>
<dbReference type="CDD" id="cd02440">
    <property type="entry name" value="AdoMet_MTases"/>
    <property type="match status" value="1"/>
</dbReference>
<dbReference type="SMART" id="SM00981">
    <property type="entry name" value="THUMP"/>
    <property type="match status" value="1"/>
</dbReference>
<dbReference type="GO" id="GO:0008168">
    <property type="term" value="F:methyltransferase activity"/>
    <property type="evidence" value="ECO:0007669"/>
    <property type="project" value="UniProtKB-KW"/>
</dbReference>
<evidence type="ECO:0000259" key="4">
    <source>
        <dbReference type="PROSITE" id="PS51165"/>
    </source>
</evidence>
<feature type="domain" description="THUMP" evidence="4">
    <location>
        <begin position="46"/>
        <end position="157"/>
    </location>
</feature>
<dbReference type="Gene3D" id="3.30.2130.30">
    <property type="match status" value="1"/>
</dbReference>
<dbReference type="Proteomes" id="UP000831782">
    <property type="component" value="Chromosome"/>
</dbReference>
<accession>A0ABY4EUG2</accession>
<evidence type="ECO:0000256" key="1">
    <source>
        <dbReference type="ARBA" id="ARBA00022603"/>
    </source>
</evidence>
<dbReference type="CDD" id="cd11715">
    <property type="entry name" value="THUMP_AdoMetMT"/>
    <property type="match status" value="1"/>
</dbReference>
<dbReference type="InterPro" id="IPR029063">
    <property type="entry name" value="SAM-dependent_MTases_sf"/>
</dbReference>
<dbReference type="InterPro" id="IPR002052">
    <property type="entry name" value="DNA_methylase_N6_adenine_CS"/>
</dbReference>
<protein>
    <submittedName>
        <fullName evidence="5">Class I SAM-dependent RNA methyltransferase</fullName>
    </submittedName>
</protein>
<keyword evidence="2" id="KW-0808">Transferase</keyword>
<evidence type="ECO:0000313" key="6">
    <source>
        <dbReference type="Proteomes" id="UP000831782"/>
    </source>
</evidence>
<organism evidence="5 6">
    <name type="scientific">Gracilibacillus caseinilyticus</name>
    <dbReference type="NCBI Taxonomy" id="2932256"/>
    <lineage>
        <taxon>Bacteria</taxon>
        <taxon>Bacillati</taxon>
        <taxon>Bacillota</taxon>
        <taxon>Bacilli</taxon>
        <taxon>Bacillales</taxon>
        <taxon>Bacillaceae</taxon>
        <taxon>Gracilibacillus</taxon>
    </lineage>
</organism>
<dbReference type="InterPro" id="IPR054170">
    <property type="entry name" value="RlmL_1st"/>
</dbReference>
<dbReference type="SUPFAM" id="SSF53335">
    <property type="entry name" value="S-adenosyl-L-methionine-dependent methyltransferases"/>
    <property type="match status" value="1"/>
</dbReference>
<dbReference type="Pfam" id="PF01170">
    <property type="entry name" value="UPF0020"/>
    <property type="match status" value="1"/>
</dbReference>
<proteinExistence type="predicted"/>
<dbReference type="RefSeq" id="WP_244716927.1">
    <property type="nucleotide sequence ID" value="NZ_CP095072.1"/>
</dbReference>
<keyword evidence="6" id="KW-1185">Reference proteome</keyword>
<dbReference type="PROSITE" id="PS00092">
    <property type="entry name" value="N6_MTASE"/>
    <property type="match status" value="1"/>
</dbReference>
<dbReference type="PROSITE" id="PS51165">
    <property type="entry name" value="THUMP"/>
    <property type="match status" value="1"/>
</dbReference>
<gene>
    <name evidence="5" type="ORF">MUN88_16365</name>
</gene>
<reference evidence="5 6" key="1">
    <citation type="submission" date="2022-04" db="EMBL/GenBank/DDBJ databases">
        <title>Gracilibacillus sp. isolated from saltern.</title>
        <authorList>
            <person name="Won M."/>
            <person name="Lee C.-M."/>
            <person name="Woen H.-Y."/>
            <person name="Kwon S.-W."/>
        </authorList>
    </citation>
    <scope>NUCLEOTIDE SEQUENCE [LARGE SCALE GENOMIC DNA]</scope>
    <source>
        <strain evidence="5 6">SSWR10-1</strain>
    </source>
</reference>
<dbReference type="InterPro" id="IPR000241">
    <property type="entry name" value="RlmKL-like_Mtase"/>
</dbReference>
<name>A0ABY4EUG2_9BACI</name>